<reference evidence="1 2" key="1">
    <citation type="submission" date="2015-04" db="EMBL/GenBank/DDBJ databases">
        <authorList>
            <person name="Syromyatnikov M.Y."/>
            <person name="Popov V.N."/>
        </authorList>
    </citation>
    <scope>NUCLEOTIDE SEQUENCE [LARGE SCALE GENOMIC DNA]</scope>
</reference>
<accession>A0A1J1I0V4</accession>
<sequence length="107" mass="12330">MNTSINNSQTMLKEISGKKYSVDYLNKISQLKPHLLVVLKVLLPALSAKKKRIKVEMKIFVMMLQTIKFKNLFCHVTDNSKNNTGSDEKNFLMRSGNMLRTCCRFLS</sequence>
<evidence type="ECO:0000313" key="2">
    <source>
        <dbReference type="Proteomes" id="UP000183832"/>
    </source>
</evidence>
<dbReference type="Proteomes" id="UP000183832">
    <property type="component" value="Unassembled WGS sequence"/>
</dbReference>
<dbReference type="AlphaFoldDB" id="A0A1J1I0V4"/>
<proteinExistence type="predicted"/>
<gene>
    <name evidence="1" type="ORF">CLUMA_CG007428</name>
</gene>
<keyword evidence="2" id="KW-1185">Reference proteome</keyword>
<evidence type="ECO:0000313" key="1">
    <source>
        <dbReference type="EMBL" id="CRK93901.1"/>
    </source>
</evidence>
<dbReference type="EMBL" id="CVRI01000038">
    <property type="protein sequence ID" value="CRK93901.1"/>
    <property type="molecule type" value="Genomic_DNA"/>
</dbReference>
<protein>
    <submittedName>
        <fullName evidence="1">CLUMA_CG007428, isoform A</fullName>
    </submittedName>
</protein>
<organism evidence="1 2">
    <name type="scientific">Clunio marinus</name>
    <dbReference type="NCBI Taxonomy" id="568069"/>
    <lineage>
        <taxon>Eukaryota</taxon>
        <taxon>Metazoa</taxon>
        <taxon>Ecdysozoa</taxon>
        <taxon>Arthropoda</taxon>
        <taxon>Hexapoda</taxon>
        <taxon>Insecta</taxon>
        <taxon>Pterygota</taxon>
        <taxon>Neoptera</taxon>
        <taxon>Endopterygota</taxon>
        <taxon>Diptera</taxon>
        <taxon>Nematocera</taxon>
        <taxon>Chironomoidea</taxon>
        <taxon>Chironomidae</taxon>
        <taxon>Clunio</taxon>
    </lineage>
</organism>
<name>A0A1J1I0V4_9DIPT</name>